<sequence length="139" mass="15899">MTLVLSICCFSALVVAIEMSETRVKNEKGVYLLAPSDSDYQEFLWKAVKHINDKINGDNLLVPVNVSKAEMLLVSGSLFTFEIELAESNNLKKNVTHEQLKRLPTVKKEGGQSYIYKIKIWSQPWQDFEEYTVLNSKKL</sequence>
<reference evidence="6 7" key="2">
    <citation type="journal article" date="2019" name="G3 (Bethesda)">
        <title>Hybrid Assembly of the Genome of the Entomopathogenic Nematode Steinernema carpocapsae Identifies the X-Chromosome.</title>
        <authorList>
            <person name="Serra L."/>
            <person name="Macchietto M."/>
            <person name="Macias-Munoz A."/>
            <person name="McGill C.J."/>
            <person name="Rodriguez I.M."/>
            <person name="Rodriguez B."/>
            <person name="Murad R."/>
            <person name="Mortazavi A."/>
        </authorList>
    </citation>
    <scope>NUCLEOTIDE SEQUENCE [LARGE SCALE GENOMIC DNA]</scope>
    <source>
        <strain evidence="6 7">ALL</strain>
    </source>
</reference>
<evidence type="ECO:0000256" key="2">
    <source>
        <dbReference type="ARBA" id="ARBA00022690"/>
    </source>
</evidence>
<keyword evidence="7" id="KW-1185">Reference proteome</keyword>
<evidence type="ECO:0000313" key="6">
    <source>
        <dbReference type="EMBL" id="TKR89828.1"/>
    </source>
</evidence>
<dbReference type="PANTHER" id="PTHR46186">
    <property type="entry name" value="CYSTATIN"/>
    <property type="match status" value="1"/>
</dbReference>
<dbReference type="EMBL" id="AZBU02000003">
    <property type="protein sequence ID" value="TKR89828.1"/>
    <property type="molecule type" value="Genomic_DNA"/>
</dbReference>
<keyword evidence="2" id="KW-0646">Protease inhibitor</keyword>
<dbReference type="CDD" id="cd00042">
    <property type="entry name" value="CY"/>
    <property type="match status" value="1"/>
</dbReference>
<dbReference type="SMART" id="SM00043">
    <property type="entry name" value="CY"/>
    <property type="match status" value="1"/>
</dbReference>
<name>A0A4U5P1H8_STECR</name>
<dbReference type="GO" id="GO:0031982">
    <property type="term" value="C:vesicle"/>
    <property type="evidence" value="ECO:0007669"/>
    <property type="project" value="TreeGrafter"/>
</dbReference>
<organism evidence="6 7">
    <name type="scientific">Steinernema carpocapsae</name>
    <name type="common">Entomopathogenic nematode</name>
    <dbReference type="NCBI Taxonomy" id="34508"/>
    <lineage>
        <taxon>Eukaryota</taxon>
        <taxon>Metazoa</taxon>
        <taxon>Ecdysozoa</taxon>
        <taxon>Nematoda</taxon>
        <taxon>Chromadorea</taxon>
        <taxon>Rhabditida</taxon>
        <taxon>Tylenchina</taxon>
        <taxon>Panagrolaimomorpha</taxon>
        <taxon>Strongyloidoidea</taxon>
        <taxon>Steinernematidae</taxon>
        <taxon>Steinernema</taxon>
    </lineage>
</organism>
<evidence type="ECO:0000256" key="1">
    <source>
        <dbReference type="ARBA" id="ARBA00009403"/>
    </source>
</evidence>
<protein>
    <recommendedName>
        <fullName evidence="5">Cystatin domain-containing protein</fullName>
    </recommendedName>
</protein>
<gene>
    <name evidence="6" type="ORF">L596_013871</name>
</gene>
<keyword evidence="4" id="KW-0732">Signal</keyword>
<dbReference type="OrthoDB" id="110606at2759"/>
<proteinExistence type="inferred from homology"/>
<dbReference type="InterPro" id="IPR046350">
    <property type="entry name" value="Cystatin_sf"/>
</dbReference>
<dbReference type="STRING" id="34508.A0A4U5P1H8"/>
<dbReference type="GO" id="GO:0005615">
    <property type="term" value="C:extracellular space"/>
    <property type="evidence" value="ECO:0007669"/>
    <property type="project" value="TreeGrafter"/>
</dbReference>
<comment type="caution">
    <text evidence="6">The sequence shown here is derived from an EMBL/GenBank/DDBJ whole genome shotgun (WGS) entry which is preliminary data.</text>
</comment>
<accession>A0A4U5P1H8</accession>
<feature type="signal peptide" evidence="4">
    <location>
        <begin position="1"/>
        <end position="16"/>
    </location>
</feature>
<dbReference type="SUPFAM" id="SSF54403">
    <property type="entry name" value="Cystatin/monellin"/>
    <property type="match status" value="1"/>
</dbReference>
<evidence type="ECO:0000313" key="7">
    <source>
        <dbReference type="Proteomes" id="UP000298663"/>
    </source>
</evidence>
<comment type="similarity">
    <text evidence="1">Belongs to the cystatin family.</text>
</comment>
<dbReference type="Gene3D" id="3.10.450.10">
    <property type="match status" value="1"/>
</dbReference>
<dbReference type="AlphaFoldDB" id="A0A4U5P1H8"/>
<evidence type="ECO:0000259" key="5">
    <source>
        <dbReference type="SMART" id="SM00043"/>
    </source>
</evidence>
<evidence type="ECO:0000256" key="4">
    <source>
        <dbReference type="SAM" id="SignalP"/>
    </source>
</evidence>
<dbReference type="PANTHER" id="PTHR46186:SF2">
    <property type="entry name" value="CYSTATIN"/>
    <property type="match status" value="1"/>
</dbReference>
<evidence type="ECO:0000256" key="3">
    <source>
        <dbReference type="ARBA" id="ARBA00022704"/>
    </source>
</evidence>
<feature type="domain" description="Cystatin" evidence="5">
    <location>
        <begin position="25"/>
        <end position="137"/>
    </location>
</feature>
<dbReference type="GO" id="GO:0004869">
    <property type="term" value="F:cysteine-type endopeptidase inhibitor activity"/>
    <property type="evidence" value="ECO:0007669"/>
    <property type="project" value="UniProtKB-KW"/>
</dbReference>
<feature type="chain" id="PRO_5020655726" description="Cystatin domain-containing protein" evidence="4">
    <location>
        <begin position="17"/>
        <end position="139"/>
    </location>
</feature>
<dbReference type="GO" id="GO:0005737">
    <property type="term" value="C:cytoplasm"/>
    <property type="evidence" value="ECO:0007669"/>
    <property type="project" value="TreeGrafter"/>
</dbReference>
<dbReference type="Proteomes" id="UP000298663">
    <property type="component" value="Unassembled WGS sequence"/>
</dbReference>
<reference evidence="6 7" key="1">
    <citation type="journal article" date="2015" name="Genome Biol.">
        <title>Comparative genomics of Steinernema reveals deeply conserved gene regulatory networks.</title>
        <authorList>
            <person name="Dillman A.R."/>
            <person name="Macchietto M."/>
            <person name="Porter C.F."/>
            <person name="Rogers A."/>
            <person name="Williams B."/>
            <person name="Antoshechkin I."/>
            <person name="Lee M.M."/>
            <person name="Goodwin Z."/>
            <person name="Lu X."/>
            <person name="Lewis E.E."/>
            <person name="Goodrich-Blair H."/>
            <person name="Stock S.P."/>
            <person name="Adams B.J."/>
            <person name="Sternberg P.W."/>
            <person name="Mortazavi A."/>
        </authorList>
    </citation>
    <scope>NUCLEOTIDE SEQUENCE [LARGE SCALE GENOMIC DNA]</scope>
    <source>
        <strain evidence="6 7">ALL</strain>
    </source>
</reference>
<dbReference type="Pfam" id="PF00031">
    <property type="entry name" value="Cystatin"/>
    <property type="match status" value="1"/>
</dbReference>
<keyword evidence="3" id="KW-0789">Thiol protease inhibitor</keyword>
<dbReference type="InterPro" id="IPR000010">
    <property type="entry name" value="Cystatin_dom"/>
</dbReference>